<sequence length="518" mass="58087">MRQLRHGGIQAWKRCMSLARRCANMSQLKAIHAVFITHGIHLNNYAISKLIAFSALSESGDLSYASLIFNQIETPNTYIYNTLLRAYSRSSKPHLALRYFQLMLKTGDRVICDHCTFHFVLLACVNGAWVLEGQQIHNWVVKNGLALLDGHVQTALVRLYVGCKVMDDARKVFDEIPQRDYFQWNVLMDGYIRCGFASEALRVFQDMLAIGFAPDEYCAATALTACTHLGALWHGKLIHEYVKNMKAFDSDVFIGTALVDMYAKCGCLGVAVEVFENMPKRNVFSWAAMIGGFAAHGHARKAIHCLKRMQLDYKIRPDGVVLLGVLTACTHAGLQKEGQLLLDNMKSRYGILPKHEHYSCVVDLLCRAGKLKEAHELIRKMPMKPLASVWGALLSGCRIHNNVDLAELAVKELLLLENEDKTGEDGVYVQLSNIYLAAQRRADAVRIRKMIGDRGIRKTPGCSMIEVDGKVNEFISGDIKHSCRVQICAMMDLLSSDSVQDPYVEFNARYHSLQHGSS</sequence>
<dbReference type="EMBL" id="JXTC01000042">
    <property type="protein sequence ID" value="PON95876.1"/>
    <property type="molecule type" value="Genomic_DNA"/>
</dbReference>
<dbReference type="AlphaFoldDB" id="A0A2P5FDP8"/>
<evidence type="ECO:0000313" key="4">
    <source>
        <dbReference type="Proteomes" id="UP000237000"/>
    </source>
</evidence>
<dbReference type="InParanoid" id="A0A2P5FDP8"/>
<dbReference type="PROSITE" id="PS51375">
    <property type="entry name" value="PPR"/>
    <property type="match status" value="4"/>
</dbReference>
<feature type="repeat" description="PPR" evidence="2">
    <location>
        <begin position="76"/>
        <end position="110"/>
    </location>
</feature>
<dbReference type="GO" id="GO:0009451">
    <property type="term" value="P:RNA modification"/>
    <property type="evidence" value="ECO:0007669"/>
    <property type="project" value="InterPro"/>
</dbReference>
<comment type="caution">
    <text evidence="3">The sequence shown here is derived from an EMBL/GenBank/DDBJ whole genome shotgun (WGS) entry which is preliminary data.</text>
</comment>
<dbReference type="Pfam" id="PF01535">
    <property type="entry name" value="PPR"/>
    <property type="match status" value="4"/>
</dbReference>
<dbReference type="Pfam" id="PF20431">
    <property type="entry name" value="E_motif"/>
    <property type="match status" value="1"/>
</dbReference>
<dbReference type="Pfam" id="PF12854">
    <property type="entry name" value="PPR_1"/>
    <property type="match status" value="1"/>
</dbReference>
<evidence type="ECO:0000256" key="2">
    <source>
        <dbReference type="PROSITE-ProRule" id="PRU00708"/>
    </source>
</evidence>
<keyword evidence="4" id="KW-1185">Reference proteome</keyword>
<dbReference type="InterPro" id="IPR011990">
    <property type="entry name" value="TPR-like_helical_dom_sf"/>
</dbReference>
<dbReference type="InterPro" id="IPR046960">
    <property type="entry name" value="PPR_At4g14850-like_plant"/>
</dbReference>
<dbReference type="STRING" id="63057.A0A2P5FDP8"/>
<dbReference type="FunFam" id="1.25.40.10:FF:000285">
    <property type="entry name" value="Pentatricopeptide repeat-containing protein, chloroplastic"/>
    <property type="match status" value="1"/>
</dbReference>
<dbReference type="GO" id="GO:0003723">
    <property type="term" value="F:RNA binding"/>
    <property type="evidence" value="ECO:0007669"/>
    <property type="project" value="InterPro"/>
</dbReference>
<dbReference type="InterPro" id="IPR046848">
    <property type="entry name" value="E_motif"/>
</dbReference>
<dbReference type="Proteomes" id="UP000237000">
    <property type="component" value="Unassembled WGS sequence"/>
</dbReference>
<evidence type="ECO:0000256" key="1">
    <source>
        <dbReference type="ARBA" id="ARBA00022737"/>
    </source>
</evidence>
<reference evidence="4" key="1">
    <citation type="submission" date="2016-06" db="EMBL/GenBank/DDBJ databases">
        <title>Parallel loss of symbiosis genes in relatives of nitrogen-fixing non-legume Parasponia.</title>
        <authorList>
            <person name="Van Velzen R."/>
            <person name="Holmer R."/>
            <person name="Bu F."/>
            <person name="Rutten L."/>
            <person name="Van Zeijl A."/>
            <person name="Liu W."/>
            <person name="Santuari L."/>
            <person name="Cao Q."/>
            <person name="Sharma T."/>
            <person name="Shen D."/>
            <person name="Roswanjaya Y."/>
            <person name="Wardhani T."/>
            <person name="Kalhor M.S."/>
            <person name="Jansen J."/>
            <person name="Van den Hoogen J."/>
            <person name="Gungor B."/>
            <person name="Hartog M."/>
            <person name="Hontelez J."/>
            <person name="Verver J."/>
            <person name="Yang W.-C."/>
            <person name="Schijlen E."/>
            <person name="Repin R."/>
            <person name="Schilthuizen M."/>
            <person name="Schranz E."/>
            <person name="Heidstra R."/>
            <person name="Miyata K."/>
            <person name="Fedorova E."/>
            <person name="Kohlen W."/>
            <person name="Bisseling T."/>
            <person name="Smit S."/>
            <person name="Geurts R."/>
        </authorList>
    </citation>
    <scope>NUCLEOTIDE SEQUENCE [LARGE SCALE GENOMIC DNA]</scope>
    <source>
        <strain evidence="4">cv. RG33-2</strain>
    </source>
</reference>
<gene>
    <name evidence="3" type="ORF">TorRG33x02_083990</name>
</gene>
<organism evidence="3 4">
    <name type="scientific">Trema orientale</name>
    <name type="common">Charcoal tree</name>
    <name type="synonym">Celtis orientalis</name>
    <dbReference type="NCBI Taxonomy" id="63057"/>
    <lineage>
        <taxon>Eukaryota</taxon>
        <taxon>Viridiplantae</taxon>
        <taxon>Streptophyta</taxon>
        <taxon>Embryophyta</taxon>
        <taxon>Tracheophyta</taxon>
        <taxon>Spermatophyta</taxon>
        <taxon>Magnoliopsida</taxon>
        <taxon>eudicotyledons</taxon>
        <taxon>Gunneridae</taxon>
        <taxon>Pentapetalae</taxon>
        <taxon>rosids</taxon>
        <taxon>fabids</taxon>
        <taxon>Rosales</taxon>
        <taxon>Cannabaceae</taxon>
        <taxon>Trema</taxon>
    </lineage>
</organism>
<dbReference type="PANTHER" id="PTHR47926:SF537">
    <property type="entry name" value="PENTACOTRIPEPTIDE-REPEAT REGION OF PRORP DOMAIN-CONTAINING PROTEIN"/>
    <property type="match status" value="1"/>
</dbReference>
<dbReference type="FunFam" id="1.25.40.10:FF:001394">
    <property type="entry name" value="Pentatricopeptide repeat-containing protein At3g28660"/>
    <property type="match status" value="1"/>
</dbReference>
<dbReference type="OrthoDB" id="426361at2759"/>
<dbReference type="FunCoup" id="A0A2P5FDP8">
    <property type="interactions" value="327"/>
</dbReference>
<feature type="repeat" description="PPR" evidence="2">
    <location>
        <begin position="180"/>
        <end position="214"/>
    </location>
</feature>
<feature type="repeat" description="PPR" evidence="2">
    <location>
        <begin position="251"/>
        <end position="285"/>
    </location>
</feature>
<keyword evidence="1" id="KW-0677">Repeat</keyword>
<evidence type="ECO:0000313" key="3">
    <source>
        <dbReference type="EMBL" id="PON95876.1"/>
    </source>
</evidence>
<dbReference type="NCBIfam" id="TIGR00756">
    <property type="entry name" value="PPR"/>
    <property type="match status" value="4"/>
</dbReference>
<dbReference type="FunFam" id="1.25.40.10:FF:001236">
    <property type="entry name" value="Pentatricopeptide repeat-containing protein At3g28660"/>
    <property type="match status" value="1"/>
</dbReference>
<accession>A0A2P5FDP8</accession>
<protein>
    <submittedName>
        <fullName evidence="3">Pentatricopeptide repeat</fullName>
    </submittedName>
</protein>
<name>A0A2P5FDP8_TREOI</name>
<proteinExistence type="predicted"/>
<feature type="repeat" description="PPR" evidence="2">
    <location>
        <begin position="354"/>
        <end position="388"/>
    </location>
</feature>
<dbReference type="PANTHER" id="PTHR47926">
    <property type="entry name" value="PENTATRICOPEPTIDE REPEAT-CONTAINING PROTEIN"/>
    <property type="match status" value="1"/>
</dbReference>
<dbReference type="Gene3D" id="1.25.40.10">
    <property type="entry name" value="Tetratricopeptide repeat domain"/>
    <property type="match status" value="3"/>
</dbReference>
<dbReference type="InterPro" id="IPR002885">
    <property type="entry name" value="PPR_rpt"/>
</dbReference>